<name>A0A9W9PVG9_9EURO</name>
<reference evidence="2" key="2">
    <citation type="journal article" date="2023" name="IMA Fungus">
        <title>Comparative genomic study of the Penicillium genus elucidates a diverse pangenome and 15 lateral gene transfer events.</title>
        <authorList>
            <person name="Petersen C."/>
            <person name="Sorensen T."/>
            <person name="Nielsen M.R."/>
            <person name="Sondergaard T.E."/>
            <person name="Sorensen J.L."/>
            <person name="Fitzpatrick D.A."/>
            <person name="Frisvad J.C."/>
            <person name="Nielsen K.L."/>
        </authorList>
    </citation>
    <scope>NUCLEOTIDE SEQUENCE</scope>
    <source>
        <strain evidence="2">IBT 21472</strain>
    </source>
</reference>
<dbReference type="Proteomes" id="UP001147746">
    <property type="component" value="Unassembled WGS sequence"/>
</dbReference>
<dbReference type="Gene3D" id="3.90.226.10">
    <property type="entry name" value="2-enoyl-CoA Hydratase, Chain A, domain 1"/>
    <property type="match status" value="1"/>
</dbReference>
<protein>
    <submittedName>
        <fullName evidence="2">Uncharacterized protein</fullName>
    </submittedName>
</protein>
<dbReference type="InterPro" id="IPR001753">
    <property type="entry name" value="Enoyl-CoA_hydra/iso"/>
</dbReference>
<dbReference type="SUPFAM" id="SSF52096">
    <property type="entry name" value="ClpP/crotonase"/>
    <property type="match status" value="1"/>
</dbReference>
<keyword evidence="3" id="KW-1185">Reference proteome</keyword>
<dbReference type="AlphaFoldDB" id="A0A9W9PVG9"/>
<gene>
    <name evidence="2" type="ORF">N7476_005396</name>
</gene>
<accession>A0A9W9PVG9</accession>
<comment type="similarity">
    <text evidence="1">Belongs to the enoyl-CoA hydratase/isomerase family.</text>
</comment>
<dbReference type="Pfam" id="PF00378">
    <property type="entry name" value="ECH_1"/>
    <property type="match status" value="1"/>
</dbReference>
<sequence>MNTQILKTITRRPRGTIAHLTVSRPSKLNALNTSLLLSLSSTLKFIESSNKDLLAVVLTGAGPKSFIGGADIAEMASLDSPFAAREFISKVSDACSAVRNCPVPVIARVNGYALGAGLEIAACCDLGLRVGMRFLGCLRKVRVGIPSVVEAALLPGLIGWGRTRRLLMLGENIGAEEALNWGLVEKVVETEELDDAVEGWLGLLEGNGPLAVRKQKALMRIWEDSSLDQAIRAGVDAFGESFVTDAQGETEPKRMMGAFLKGKGKRS</sequence>
<evidence type="ECO:0000313" key="2">
    <source>
        <dbReference type="EMBL" id="KAJ5315089.1"/>
    </source>
</evidence>
<evidence type="ECO:0000256" key="1">
    <source>
        <dbReference type="ARBA" id="ARBA00005254"/>
    </source>
</evidence>
<dbReference type="PANTHER" id="PTHR11941">
    <property type="entry name" value="ENOYL-COA HYDRATASE-RELATED"/>
    <property type="match status" value="1"/>
</dbReference>
<dbReference type="EMBL" id="JAPZBO010000005">
    <property type="protein sequence ID" value="KAJ5315089.1"/>
    <property type="molecule type" value="Genomic_DNA"/>
</dbReference>
<reference evidence="2" key="1">
    <citation type="submission" date="2022-12" db="EMBL/GenBank/DDBJ databases">
        <authorList>
            <person name="Petersen C."/>
        </authorList>
    </citation>
    <scope>NUCLEOTIDE SEQUENCE</scope>
    <source>
        <strain evidence="2">IBT 21472</strain>
    </source>
</reference>
<dbReference type="GO" id="GO:0006635">
    <property type="term" value="P:fatty acid beta-oxidation"/>
    <property type="evidence" value="ECO:0007669"/>
    <property type="project" value="TreeGrafter"/>
</dbReference>
<dbReference type="CDD" id="cd06558">
    <property type="entry name" value="crotonase-like"/>
    <property type="match status" value="1"/>
</dbReference>
<proteinExistence type="inferred from homology"/>
<evidence type="ECO:0000313" key="3">
    <source>
        <dbReference type="Proteomes" id="UP001147746"/>
    </source>
</evidence>
<dbReference type="InterPro" id="IPR029045">
    <property type="entry name" value="ClpP/crotonase-like_dom_sf"/>
</dbReference>
<comment type="caution">
    <text evidence="2">The sequence shown here is derived from an EMBL/GenBank/DDBJ whole genome shotgun (WGS) entry which is preliminary data.</text>
</comment>
<dbReference type="GO" id="GO:0005739">
    <property type="term" value="C:mitochondrion"/>
    <property type="evidence" value="ECO:0007669"/>
    <property type="project" value="TreeGrafter"/>
</dbReference>
<organism evidence="2 3">
    <name type="scientific">Penicillium atrosanguineum</name>
    <dbReference type="NCBI Taxonomy" id="1132637"/>
    <lineage>
        <taxon>Eukaryota</taxon>
        <taxon>Fungi</taxon>
        <taxon>Dikarya</taxon>
        <taxon>Ascomycota</taxon>
        <taxon>Pezizomycotina</taxon>
        <taxon>Eurotiomycetes</taxon>
        <taxon>Eurotiomycetidae</taxon>
        <taxon>Eurotiales</taxon>
        <taxon>Aspergillaceae</taxon>
        <taxon>Penicillium</taxon>
    </lineage>
</organism>
<dbReference type="PANTHER" id="PTHR11941:SF171">
    <property type="entry name" value="SD19268P"/>
    <property type="match status" value="1"/>
</dbReference>